<evidence type="ECO:0000313" key="3">
    <source>
        <dbReference type="EMBL" id="CAG7566346.1"/>
    </source>
</evidence>
<feature type="region of interest" description="Disordered" evidence="1">
    <location>
        <begin position="332"/>
        <end position="354"/>
    </location>
</feature>
<dbReference type="Proteomes" id="UP000693738">
    <property type="component" value="Unassembled WGS sequence"/>
</dbReference>
<sequence>MALCDPCYALFRILERDDIPEDQRRQEETVKEVWKDEDGDSPSATEFHGCLSFSMTLSQPPGLIHSSWESFCESLDSFCPVCWIVWRHIRESPTASYHDEVRQEFYLCPTGGHDLTNVSGTLELQCSHDTKTWDAIVLWFKRTTKQRFEVVDETPLEEHMGSGTTMKTVKNWLSKCDEGHSHGGDGCVTKRRAVNKPTIPTRLIDVHNYDSQTWSLIETRNHHDFSQYVALSHQWTTNTPRLLRSNYLIFQTNQSDMSLPRSYQDVFVLCRNLGIQYVWIDSLCIFQDSADDFLHEAATMTEVYANAFCTFSICWESLCGFLRPRDTRVLARWDGGDTEPSAPSDRNPELYEKKTKKPDETVEYVAGLNSAHWVEDLLWYPVTQTPLLGSGPFDRRPGNSVPSWSWAACPGPIRWSLEHFNPRAARRTKIIPGTEGGSLAYLRSINFEPLGSDVYGLPKSASLEISCLLVQARYTNIGEPSNYHRIVSSTDQTENVNYYATTDGFLLPLPYPRTHSDEPSTLDIILEPSVNIVPTCFIVPLAYTRTWNMPRITGLVVQERPQNDGSVKMREFVRIGSFTKHYGLGADEVIHALVKNLPFGGDEFEQRLRDSARAWKEADNDDGDTEKKGTAKAEWMTIRLV</sequence>
<evidence type="ECO:0000256" key="1">
    <source>
        <dbReference type="SAM" id="MobiDB-lite"/>
    </source>
</evidence>
<gene>
    <name evidence="3" type="ORF">FEQUK3_LOCUS12075</name>
</gene>
<reference evidence="3" key="1">
    <citation type="submission" date="2021-05" db="EMBL/GenBank/DDBJ databases">
        <authorList>
            <person name="Khan N."/>
        </authorList>
    </citation>
    <scope>NUCLEOTIDE SEQUENCE</scope>
</reference>
<accession>A0A8J2NFJ3</accession>
<name>A0A8J2NFJ3_FUSEQ</name>
<feature type="region of interest" description="Disordered" evidence="1">
    <location>
        <begin position="22"/>
        <end position="41"/>
    </location>
</feature>
<dbReference type="EMBL" id="CAJSTJ010000206">
    <property type="protein sequence ID" value="CAG7566346.1"/>
    <property type="molecule type" value="Genomic_DNA"/>
</dbReference>
<feature type="compositionally biased region" description="Basic and acidic residues" evidence="1">
    <location>
        <begin position="22"/>
        <end position="36"/>
    </location>
</feature>
<feature type="domain" description="Heterokaryon incompatibility" evidence="2">
    <location>
        <begin position="228"/>
        <end position="313"/>
    </location>
</feature>
<organism evidence="3 4">
    <name type="scientific">Fusarium equiseti</name>
    <name type="common">Fusarium scirpi</name>
    <dbReference type="NCBI Taxonomy" id="61235"/>
    <lineage>
        <taxon>Eukaryota</taxon>
        <taxon>Fungi</taxon>
        <taxon>Dikarya</taxon>
        <taxon>Ascomycota</taxon>
        <taxon>Pezizomycotina</taxon>
        <taxon>Sordariomycetes</taxon>
        <taxon>Hypocreomycetidae</taxon>
        <taxon>Hypocreales</taxon>
        <taxon>Nectriaceae</taxon>
        <taxon>Fusarium</taxon>
        <taxon>Fusarium incarnatum-equiseti species complex</taxon>
    </lineage>
</organism>
<dbReference type="Pfam" id="PF06985">
    <property type="entry name" value="HET"/>
    <property type="match status" value="1"/>
</dbReference>
<dbReference type="PANTHER" id="PTHR33112">
    <property type="entry name" value="DOMAIN PROTEIN, PUTATIVE-RELATED"/>
    <property type="match status" value="1"/>
</dbReference>
<dbReference type="PANTHER" id="PTHR33112:SF16">
    <property type="entry name" value="HETEROKARYON INCOMPATIBILITY DOMAIN-CONTAINING PROTEIN"/>
    <property type="match status" value="1"/>
</dbReference>
<evidence type="ECO:0000313" key="4">
    <source>
        <dbReference type="Proteomes" id="UP000693738"/>
    </source>
</evidence>
<dbReference type="AlphaFoldDB" id="A0A8J2NFJ3"/>
<comment type="caution">
    <text evidence="3">The sequence shown here is derived from an EMBL/GenBank/DDBJ whole genome shotgun (WGS) entry which is preliminary data.</text>
</comment>
<protein>
    <recommendedName>
        <fullName evidence="2">Heterokaryon incompatibility domain-containing protein</fullName>
    </recommendedName>
</protein>
<dbReference type="InterPro" id="IPR010730">
    <property type="entry name" value="HET"/>
</dbReference>
<evidence type="ECO:0000259" key="2">
    <source>
        <dbReference type="Pfam" id="PF06985"/>
    </source>
</evidence>
<proteinExistence type="predicted"/>